<comment type="caution">
    <text evidence="2">The sequence shown here is derived from an EMBL/GenBank/DDBJ whole genome shotgun (WGS) entry which is preliminary data.</text>
</comment>
<proteinExistence type="predicted"/>
<dbReference type="Proteomes" id="UP000002753">
    <property type="component" value="Unassembled WGS sequence"/>
</dbReference>
<dbReference type="InterPro" id="IPR045079">
    <property type="entry name" value="Oxoprolinase-like"/>
</dbReference>
<dbReference type="HOGENOM" id="CLU_2185461_0_0_1"/>
<feature type="domain" description="Hydantoinase/oxoprolinase N-terminal" evidence="1">
    <location>
        <begin position="7"/>
        <end position="106"/>
    </location>
</feature>
<sequence>MSKGNIRIAIDKGGTFTDCVGNIGTGKQEHDIVIKLLSVDPKNYADAPLEGIRRLLQLLENKTIPRGIPLNICNVKSLRMGTTLHANCAVERNGERCAFIIQRDLRILC</sequence>
<dbReference type="EMBL" id="AACI03000385">
    <property type="protein sequence ID" value="EJT44329.1"/>
    <property type="molecule type" value="Genomic_DNA"/>
</dbReference>
<dbReference type="STRING" id="226230.J8TWV2"/>
<dbReference type="AlphaFoldDB" id="J8TWV2"/>
<evidence type="ECO:0000313" key="2">
    <source>
        <dbReference type="EMBL" id="EJT44329.1"/>
    </source>
</evidence>
<dbReference type="PANTHER" id="PTHR11365">
    <property type="entry name" value="5-OXOPROLINASE RELATED"/>
    <property type="match status" value="1"/>
</dbReference>
<organism evidence="2 3">
    <name type="scientific">Saccharomyces kudriavzevii (strain ATCC MYA-4449 / AS 2.2408 / CBS 8840 / NBRC 1802 / NCYC 2889)</name>
    <name type="common">Yeast</name>
    <dbReference type="NCBI Taxonomy" id="226230"/>
    <lineage>
        <taxon>Eukaryota</taxon>
        <taxon>Fungi</taxon>
        <taxon>Dikarya</taxon>
        <taxon>Ascomycota</taxon>
        <taxon>Saccharomycotina</taxon>
        <taxon>Saccharomycetes</taxon>
        <taxon>Saccharomycetales</taxon>
        <taxon>Saccharomycetaceae</taxon>
        <taxon>Saccharomyces</taxon>
    </lineage>
</organism>
<dbReference type="InterPro" id="IPR008040">
    <property type="entry name" value="Hydant_A_N"/>
</dbReference>
<evidence type="ECO:0000313" key="3">
    <source>
        <dbReference type="Proteomes" id="UP000002753"/>
    </source>
</evidence>
<name>J8TWV2_SACK1</name>
<dbReference type="GO" id="GO:0005829">
    <property type="term" value="C:cytosol"/>
    <property type="evidence" value="ECO:0007669"/>
    <property type="project" value="TreeGrafter"/>
</dbReference>
<dbReference type="GO" id="GO:0006749">
    <property type="term" value="P:glutathione metabolic process"/>
    <property type="evidence" value="ECO:0007669"/>
    <property type="project" value="TreeGrafter"/>
</dbReference>
<reference evidence="2 3" key="1">
    <citation type="journal article" date="2003" name="Science">
        <title>Finding functional features in Saccharomyces genomes by phylogenetic footprinting.</title>
        <authorList>
            <person name="Cliften P.F."/>
            <person name="Sudarsanam P."/>
            <person name="Desikan A."/>
            <person name="Fulton L."/>
            <person name="Fulton B."/>
            <person name="Majors J."/>
            <person name="Waterston R."/>
            <person name="Cohen B.A."/>
            <person name="Johnston M."/>
        </authorList>
    </citation>
    <scope>NUCLEOTIDE SEQUENCE [LARGE SCALE GENOMIC DNA]</scope>
    <source>
        <strain evidence="3">ATCC MYA-4449 / AS 2.2408 / CBS 8840 / NBRC 1802 / NCYC 2889</strain>
    </source>
</reference>
<gene>
    <name evidence="2" type="primary">YKL215C</name>
    <name evidence="2" type="ORF">SKUD_199406</name>
</gene>
<protein>
    <submittedName>
        <fullName evidence="2">OXP1-like protein</fullName>
    </submittedName>
</protein>
<dbReference type="PANTHER" id="PTHR11365:SF2">
    <property type="entry name" value="5-OXOPROLINASE"/>
    <property type="match status" value="1"/>
</dbReference>
<reference evidence="3" key="2">
    <citation type="journal article" date="2011" name="G3 (Bethesda)">
        <title>The awesome power of yeast evolutionary genetics: New genome sequences and strain resources for the Saccharomyces sensu stricto genus.</title>
        <authorList>
            <person name="Scannell D.R."/>
            <person name="Zill O.A."/>
            <person name="Rokas A."/>
            <person name="Payen C."/>
            <person name="Dunham M.J."/>
            <person name="Eisen M.B."/>
            <person name="Rine J."/>
            <person name="Johnston M."/>
            <person name="Hittinger C.T."/>
        </authorList>
    </citation>
    <scope>GENOME REANNOTATION</scope>
    <source>
        <strain evidence="3">ATCC MYA-4449 / AS 2.2408 / CBS 8840 / NBRC 1802 / NCYC 2889</strain>
    </source>
</reference>
<dbReference type="GO" id="GO:0017168">
    <property type="term" value="F:5-oxoprolinase (ATP-hydrolyzing) activity"/>
    <property type="evidence" value="ECO:0007669"/>
    <property type="project" value="TreeGrafter"/>
</dbReference>
<accession>J8TWV2</accession>
<dbReference type="Pfam" id="PF05378">
    <property type="entry name" value="Hydant_A_N"/>
    <property type="match status" value="1"/>
</dbReference>
<evidence type="ECO:0000259" key="1">
    <source>
        <dbReference type="Pfam" id="PF05378"/>
    </source>
</evidence>
<keyword evidence="3" id="KW-1185">Reference proteome</keyword>